<dbReference type="RefSeq" id="YP_009205543.1">
    <property type="nucleotide sequence ID" value="NC_028878.1"/>
</dbReference>
<dbReference type="OrthoDB" id="37885at10239"/>
<proteinExistence type="predicted"/>
<evidence type="ECO:0000313" key="2">
    <source>
        <dbReference type="Proteomes" id="UP000201697"/>
    </source>
</evidence>
<name>A0A0M4RQK6_9CAUD</name>
<accession>A0A0M4RQK6</accession>
<dbReference type="Proteomes" id="UP000201697">
    <property type="component" value="Segment"/>
</dbReference>
<organism evidence="1 2">
    <name type="scientific">Mycobacterium phage Archie</name>
    <dbReference type="NCBI Taxonomy" id="1718599"/>
    <lineage>
        <taxon>Viruses</taxon>
        <taxon>Duplodnaviria</taxon>
        <taxon>Heunggongvirae</taxon>
        <taxon>Uroviricota</taxon>
        <taxon>Caudoviricetes</taxon>
        <taxon>Vilmaviridae</taxon>
        <taxon>Lclasvirinae</taxon>
        <taxon>Faithunavirus</taxon>
        <taxon>Faithunavirus archie</taxon>
    </lineage>
</organism>
<keyword evidence="2" id="KW-1185">Reference proteome</keyword>
<sequence>MAVSITGDGMAIALDGEVGLTYDRKTKVIEITGLSEHDRVIHRTATGGLGSTYDQMVRIELK</sequence>
<dbReference type="GeneID" id="26632183"/>
<protein>
    <submittedName>
        <fullName evidence="1">Uncharacterized protein</fullName>
    </submittedName>
</protein>
<evidence type="ECO:0000313" key="1">
    <source>
        <dbReference type="EMBL" id="ALF00382.1"/>
    </source>
</evidence>
<dbReference type="EMBL" id="KT591489">
    <property type="protein sequence ID" value="ALF00382.1"/>
    <property type="molecule type" value="Genomic_DNA"/>
</dbReference>
<dbReference type="KEGG" id="vg:26632183"/>
<gene>
    <name evidence="1" type="ORF">SEA_ARCHIE_76</name>
</gene>
<reference evidence="1 2" key="1">
    <citation type="submission" date="2015-08" db="EMBL/GenBank/DDBJ databases">
        <authorList>
            <person name="Clarke R.M."/>
            <person name="Taylor B.J."/>
            <person name="Thorniley A.J."/>
            <person name="Dasenko M.A."/>
            <person name="Denver D.R."/>
            <person name="Garcia-Ruiz H."/>
            <person name="Hoyer J.S."/>
            <person name="Jogdeo S."/>
            <person name="Sullivan C.M."/>
            <person name="Peterson M.R."/>
            <person name="Rowley E.R."/>
            <person name="Schnitzler C.E."/>
            <person name="Vining K.J."/>
            <person name="Almabruk K.H."/>
            <person name="Banawas S."/>
            <person name="Beatty C."/>
            <person name="Bullock C.J."/>
            <person name="Cappellazzi J.E."/>
            <person name="Chagani S.E."/>
            <person name="Chatterjee P."/>
            <person name="Cram E.D."/>
            <person name="Elorriaga M.E."/>
            <person name="Esser M."/>
            <person name="Fellows E.J."/>
            <person name="Garcia G.R."/>
            <person name="Gullaba J.M."/>
            <person name="Kinsley M.A."/>
            <person name="Luo F."/>
            <person name="McGinnis M."/>
            <person name="Paquette C.E."/>
            <person name="Reddekopp R.L."/>
            <person name="Rosen K.L."/>
            <person name="Sahlfeld L.M."/>
            <person name="Vondras A.M."/>
            <person name="Wang J.X."/>
            <person name="Weiss E.S."/>
            <person name="Wernick R."/>
            <person name="Abuelizz H.A."/>
            <person name="Amaro Y."/>
            <person name="Archer C.L."/>
            <person name="Basu A."/>
            <person name="Bellinger M.R."/>
            <person name="Johnson S.F."/>
            <person name="Kitchen S.A."/>
            <person name="Li M."/>
            <person name="Morey-Castro K.E."/>
            <person name="Lavalleur H.J."/>
            <person name="Rangel L.J."/>
            <person name="Ree J.F."/>
            <person name="Shay S.D."/>
            <person name="Sheng Y."/>
            <person name="Smyth J.C."/>
            <person name="Stamm E.A."/>
            <person name="Taylor C.R."/>
            <person name="Vining O.B."/>
            <person name="Wanzeck K.M."/>
            <person name="Watson G."/>
            <person name="Bruck A.J."/>
            <person name="Anders K.R."/>
            <person name="Bradley K.W."/>
            <person name="Asai D.J."/>
            <person name="Bowman C.A."/>
            <person name="Russell D.A."/>
            <person name="Pope W.H."/>
            <person name="Jacobs-Sera D."/>
            <person name="Hendrix R.W."/>
            <person name="Hatfull G.F."/>
        </authorList>
    </citation>
    <scope>NUCLEOTIDE SEQUENCE [LARGE SCALE GENOMIC DNA]</scope>
</reference>